<dbReference type="EMBL" id="LJIJ01004314">
    <property type="protein sequence ID" value="ODM87967.1"/>
    <property type="molecule type" value="Genomic_DNA"/>
</dbReference>
<keyword evidence="3" id="KW-1185">Reference proteome</keyword>
<proteinExistence type="predicted"/>
<dbReference type="AlphaFoldDB" id="A0A1D2M4Q4"/>
<evidence type="ECO:0000256" key="1">
    <source>
        <dbReference type="SAM" id="SignalP"/>
    </source>
</evidence>
<protein>
    <submittedName>
        <fullName evidence="2">Uncharacterized protein</fullName>
    </submittedName>
</protein>
<evidence type="ECO:0000313" key="2">
    <source>
        <dbReference type="EMBL" id="ODM87967.1"/>
    </source>
</evidence>
<sequence>MCLCADLIGTIIIIIMGAVGKLDDVETASILSTSPTDIPHEGLKLKRETSQGSILHGCPLGRLTRLRPVCQSKVFEEASSPPHHPVFQQRPMMMMMIVPIRSNTFRISWLSTNQL</sequence>
<name>A0A1D2M4Q4_ORCCI</name>
<dbReference type="Proteomes" id="UP000094527">
    <property type="component" value="Unassembled WGS sequence"/>
</dbReference>
<gene>
    <name evidence="2" type="ORF">Ocin01_18715</name>
</gene>
<reference evidence="2 3" key="1">
    <citation type="journal article" date="2016" name="Genome Biol. Evol.">
        <title>Gene Family Evolution Reflects Adaptation to Soil Environmental Stressors in the Genome of the Collembolan Orchesella cincta.</title>
        <authorList>
            <person name="Faddeeva-Vakhrusheva A."/>
            <person name="Derks M.F."/>
            <person name="Anvar S.Y."/>
            <person name="Agamennone V."/>
            <person name="Suring W."/>
            <person name="Smit S."/>
            <person name="van Straalen N.M."/>
            <person name="Roelofs D."/>
        </authorList>
    </citation>
    <scope>NUCLEOTIDE SEQUENCE [LARGE SCALE GENOMIC DNA]</scope>
    <source>
        <tissue evidence="2">Mixed pool</tissue>
    </source>
</reference>
<keyword evidence="1" id="KW-0732">Signal</keyword>
<comment type="caution">
    <text evidence="2">The sequence shown here is derived from an EMBL/GenBank/DDBJ whole genome shotgun (WGS) entry which is preliminary data.</text>
</comment>
<evidence type="ECO:0000313" key="3">
    <source>
        <dbReference type="Proteomes" id="UP000094527"/>
    </source>
</evidence>
<feature type="chain" id="PRO_5008903462" evidence="1">
    <location>
        <begin position="21"/>
        <end position="115"/>
    </location>
</feature>
<accession>A0A1D2M4Q4</accession>
<feature type="signal peptide" evidence="1">
    <location>
        <begin position="1"/>
        <end position="20"/>
    </location>
</feature>
<organism evidence="2 3">
    <name type="scientific">Orchesella cincta</name>
    <name type="common">Springtail</name>
    <name type="synonym">Podura cincta</name>
    <dbReference type="NCBI Taxonomy" id="48709"/>
    <lineage>
        <taxon>Eukaryota</taxon>
        <taxon>Metazoa</taxon>
        <taxon>Ecdysozoa</taxon>
        <taxon>Arthropoda</taxon>
        <taxon>Hexapoda</taxon>
        <taxon>Collembola</taxon>
        <taxon>Entomobryomorpha</taxon>
        <taxon>Entomobryoidea</taxon>
        <taxon>Orchesellidae</taxon>
        <taxon>Orchesellinae</taxon>
        <taxon>Orchesella</taxon>
    </lineage>
</organism>